<accession>A0ACC0Z712</accession>
<keyword evidence="2" id="KW-1185">Reference proteome</keyword>
<dbReference type="Proteomes" id="UP001163603">
    <property type="component" value="Chromosome 3"/>
</dbReference>
<reference evidence="2" key="1">
    <citation type="journal article" date="2023" name="G3 (Bethesda)">
        <title>Genome assembly and association tests identify interacting loci associated with vigor, precocity, and sex in interspecific pistachio rootstocks.</title>
        <authorList>
            <person name="Palmer W."/>
            <person name="Jacygrad E."/>
            <person name="Sagayaradj S."/>
            <person name="Cavanaugh K."/>
            <person name="Han R."/>
            <person name="Bertier L."/>
            <person name="Beede B."/>
            <person name="Kafkas S."/>
            <person name="Golino D."/>
            <person name="Preece J."/>
            <person name="Michelmore R."/>
        </authorList>
    </citation>
    <scope>NUCLEOTIDE SEQUENCE [LARGE SCALE GENOMIC DNA]</scope>
</reference>
<dbReference type="EMBL" id="CM047738">
    <property type="protein sequence ID" value="KAJ0046599.1"/>
    <property type="molecule type" value="Genomic_DNA"/>
</dbReference>
<proteinExistence type="predicted"/>
<sequence length="66" mass="6918">MTLPLYVPASFSPSPKFSKFPPPSSLSSSCFRVVCLGGSHAPYAASELKLALHDALDATGIDTTYA</sequence>
<comment type="caution">
    <text evidence="1">The sequence shown here is derived from an EMBL/GenBank/DDBJ whole genome shotgun (WGS) entry which is preliminary data.</text>
</comment>
<protein>
    <submittedName>
        <fullName evidence="1">Uncharacterized protein</fullName>
    </submittedName>
</protein>
<organism evidence="1 2">
    <name type="scientific">Pistacia integerrima</name>
    <dbReference type="NCBI Taxonomy" id="434235"/>
    <lineage>
        <taxon>Eukaryota</taxon>
        <taxon>Viridiplantae</taxon>
        <taxon>Streptophyta</taxon>
        <taxon>Embryophyta</taxon>
        <taxon>Tracheophyta</taxon>
        <taxon>Spermatophyta</taxon>
        <taxon>Magnoliopsida</taxon>
        <taxon>eudicotyledons</taxon>
        <taxon>Gunneridae</taxon>
        <taxon>Pentapetalae</taxon>
        <taxon>rosids</taxon>
        <taxon>malvids</taxon>
        <taxon>Sapindales</taxon>
        <taxon>Anacardiaceae</taxon>
        <taxon>Pistacia</taxon>
    </lineage>
</organism>
<name>A0ACC0Z712_9ROSI</name>
<evidence type="ECO:0000313" key="1">
    <source>
        <dbReference type="EMBL" id="KAJ0046599.1"/>
    </source>
</evidence>
<evidence type="ECO:0000313" key="2">
    <source>
        <dbReference type="Proteomes" id="UP001163603"/>
    </source>
</evidence>
<gene>
    <name evidence="1" type="ORF">Pint_05260</name>
</gene>